<reference evidence="2 3" key="1">
    <citation type="submission" date="2006-10" db="EMBL/GenBank/DDBJ databases">
        <title>Complete sequence of plasmid pPRO1 of Pelobacter propionicus DSM 2379.</title>
        <authorList>
            <consortium name="US DOE Joint Genome Institute"/>
            <person name="Copeland A."/>
            <person name="Lucas S."/>
            <person name="Lapidus A."/>
            <person name="Barry K."/>
            <person name="Detter J.C."/>
            <person name="Glavina del Rio T."/>
            <person name="Hammon N."/>
            <person name="Israni S."/>
            <person name="Dalin E."/>
            <person name="Tice H."/>
            <person name="Pitluck S."/>
            <person name="Saunders E."/>
            <person name="Brettin T."/>
            <person name="Bruce D."/>
            <person name="Han C."/>
            <person name="Tapia R."/>
            <person name="Schmutz J."/>
            <person name="Larimer F."/>
            <person name="Land M."/>
            <person name="Hauser L."/>
            <person name="Kyrpides N."/>
            <person name="Kim E."/>
            <person name="Lovley D."/>
            <person name="Richardson P."/>
        </authorList>
    </citation>
    <scope>NUCLEOTIDE SEQUENCE [LARGE SCALE GENOMIC DNA]</scope>
    <source>
        <strain evidence="3">DSM 2379 / NBRC 103807 / OttBd1</strain>
        <plasmid evidence="3">Plasmid pPRO1</plasmid>
    </source>
</reference>
<dbReference type="GO" id="GO:0004222">
    <property type="term" value="F:metalloendopeptidase activity"/>
    <property type="evidence" value="ECO:0007669"/>
    <property type="project" value="TreeGrafter"/>
</dbReference>
<name>A0R7P5_PELPD</name>
<dbReference type="HOGENOM" id="CLU_120941_0_0_7"/>
<dbReference type="InterPro" id="IPR011055">
    <property type="entry name" value="Dup_hybrid_motif"/>
</dbReference>
<gene>
    <name evidence="2" type="ordered locus">Ppro_3764</name>
</gene>
<evidence type="ECO:0000259" key="1">
    <source>
        <dbReference type="Pfam" id="PF01551"/>
    </source>
</evidence>
<dbReference type="EMBL" id="CP000483">
    <property type="protein sequence ID" value="ABL01353.1"/>
    <property type="molecule type" value="Genomic_DNA"/>
</dbReference>
<dbReference type="OrthoDB" id="9815245at2"/>
<geneLocation type="plasmid" evidence="2 3">
    <name>pPRO1</name>
</geneLocation>
<evidence type="ECO:0000313" key="2">
    <source>
        <dbReference type="EMBL" id="ABL01353.1"/>
    </source>
</evidence>
<organism evidence="2 3">
    <name type="scientific">Pelobacter propionicus (strain DSM 2379 / NBRC 103807 / OttBd1)</name>
    <dbReference type="NCBI Taxonomy" id="338966"/>
    <lineage>
        <taxon>Bacteria</taxon>
        <taxon>Pseudomonadati</taxon>
        <taxon>Thermodesulfobacteriota</taxon>
        <taxon>Desulfuromonadia</taxon>
        <taxon>Desulfuromonadales</taxon>
        <taxon>Desulfuromonadaceae</taxon>
        <taxon>Pelobacter</taxon>
    </lineage>
</organism>
<dbReference type="PANTHER" id="PTHR21666">
    <property type="entry name" value="PEPTIDASE-RELATED"/>
    <property type="match status" value="1"/>
</dbReference>
<feature type="domain" description="M23ase beta-sheet core" evidence="1">
    <location>
        <begin position="55"/>
        <end position="141"/>
    </location>
</feature>
<dbReference type="Gene3D" id="2.70.70.10">
    <property type="entry name" value="Glucose Permease (Domain IIA)"/>
    <property type="match status" value="1"/>
</dbReference>
<dbReference type="InterPro" id="IPR016047">
    <property type="entry name" value="M23ase_b-sheet_dom"/>
</dbReference>
<sequence length="194" mass="20982">MQEKKRHSIAVLLLVGLLLILTDVAEAAQPVPFGRITSVRGWRRDPFGSGRSRWHNGFDIAVPTGTPVNPTESGTVSFAGVYKGYGYLVAVDHGNGYVTMYGHLSRIHVRVGMTVTPRDVIALSGSTGRSTGPHLHYEIRQWPGAGTFLSPPEMANSAPSANHDDGWVDEQLGEVNRNAGLQAGVDRDGWLHGM</sequence>
<dbReference type="InterPro" id="IPR050570">
    <property type="entry name" value="Cell_wall_metabolism_enzyme"/>
</dbReference>
<dbReference type="RefSeq" id="WP_011733872.1">
    <property type="nucleotide sequence ID" value="NC_008607.1"/>
</dbReference>
<accession>A0R7P5</accession>
<dbReference type="CDD" id="cd12797">
    <property type="entry name" value="M23_peptidase"/>
    <property type="match status" value="1"/>
</dbReference>
<dbReference type="eggNOG" id="COG0739">
    <property type="taxonomic scope" value="Bacteria"/>
</dbReference>
<dbReference type="Proteomes" id="UP000006732">
    <property type="component" value="Plasmid pPRO1"/>
</dbReference>
<dbReference type="Pfam" id="PF01551">
    <property type="entry name" value="Peptidase_M23"/>
    <property type="match status" value="1"/>
</dbReference>
<keyword evidence="2" id="KW-0614">Plasmid</keyword>
<dbReference type="PANTHER" id="PTHR21666:SF270">
    <property type="entry name" value="MUREIN HYDROLASE ACTIVATOR ENVC"/>
    <property type="match status" value="1"/>
</dbReference>
<dbReference type="AlphaFoldDB" id="A0R7P5"/>
<protein>
    <submittedName>
        <fullName evidence="2">Peptidase M23B</fullName>
    </submittedName>
</protein>
<dbReference type="SUPFAM" id="SSF51261">
    <property type="entry name" value="Duplicated hybrid motif"/>
    <property type="match status" value="1"/>
</dbReference>
<dbReference type="KEGG" id="ppd:Ppro_3764"/>
<evidence type="ECO:0000313" key="3">
    <source>
        <dbReference type="Proteomes" id="UP000006732"/>
    </source>
</evidence>
<proteinExistence type="predicted"/>
<keyword evidence="3" id="KW-1185">Reference proteome</keyword>